<evidence type="ECO:0000313" key="6">
    <source>
        <dbReference type="Proteomes" id="UP001217963"/>
    </source>
</evidence>
<protein>
    <submittedName>
        <fullName evidence="4">ATP pyrophosphate-lyase</fullName>
    </submittedName>
    <submittedName>
        <fullName evidence="3">Adenylate cyclase</fullName>
    </submittedName>
</protein>
<evidence type="ECO:0000259" key="2">
    <source>
        <dbReference type="PROSITE" id="PS50125"/>
    </source>
</evidence>
<dbReference type="InterPro" id="IPR001054">
    <property type="entry name" value="A/G_cyclase"/>
</dbReference>
<reference evidence="3" key="1">
    <citation type="submission" date="2022-08" db="EMBL/GenBank/DDBJ databases">
        <title>Encephalitozoon hellem ATCC 50604 Complete Genome.</title>
        <authorList>
            <person name="Mascarenhas dos Santos A.C."/>
            <person name="Julian A.T."/>
            <person name="Pombert J.-F."/>
        </authorList>
    </citation>
    <scope>NUCLEOTIDE SEQUENCE</scope>
    <source>
        <strain evidence="3">ATCC 50604</strain>
    </source>
</reference>
<dbReference type="SUPFAM" id="SSF55073">
    <property type="entry name" value="Nucleotide cyclase"/>
    <property type="match status" value="1"/>
</dbReference>
<keyword evidence="6" id="KW-1185">Reference proteome</keyword>
<dbReference type="GO" id="GO:0009190">
    <property type="term" value="P:cyclic nucleotide biosynthetic process"/>
    <property type="evidence" value="ECO:0007669"/>
    <property type="project" value="InterPro"/>
</dbReference>
<dbReference type="OrthoDB" id="2191719at2759"/>
<dbReference type="AlphaFoldDB" id="A0A9Q9F9Q4"/>
<dbReference type="GO" id="GO:0035556">
    <property type="term" value="P:intracellular signal transduction"/>
    <property type="evidence" value="ECO:0007669"/>
    <property type="project" value="InterPro"/>
</dbReference>
<feature type="domain" description="Guanylate cyclase" evidence="2">
    <location>
        <begin position="109"/>
        <end position="239"/>
    </location>
</feature>
<evidence type="ECO:0000256" key="1">
    <source>
        <dbReference type="SAM" id="Phobius"/>
    </source>
</evidence>
<dbReference type="PANTHER" id="PTHR43081:SF1">
    <property type="entry name" value="ADENYLATE CYCLASE, TERMINAL-DIFFERENTIATION SPECIFIC"/>
    <property type="match status" value="1"/>
</dbReference>
<dbReference type="Gene3D" id="3.30.70.1230">
    <property type="entry name" value="Nucleotide cyclase"/>
    <property type="match status" value="1"/>
</dbReference>
<dbReference type="Proteomes" id="UP001217963">
    <property type="component" value="Chromosome VI"/>
</dbReference>
<reference evidence="4 6" key="2">
    <citation type="submission" date="2023-02" db="EMBL/GenBank/DDBJ databases">
        <title>Encephalitozoon hellem ATCC 50451 complete genome.</title>
        <authorList>
            <person name="Mascarenhas dos Santos A.C."/>
            <person name="Julian A.T."/>
            <person name="Pombert J.-F."/>
        </authorList>
    </citation>
    <scope>NUCLEOTIDE SEQUENCE [LARGE SCALE GENOMIC DNA]</scope>
    <source>
        <strain evidence="4 6">ATCC 50451</strain>
    </source>
</reference>
<accession>A0A9Q9F9Q4</accession>
<feature type="transmembrane region" description="Helical" evidence="1">
    <location>
        <begin position="35"/>
        <end position="53"/>
    </location>
</feature>
<dbReference type="EMBL" id="CP119067">
    <property type="protein sequence ID" value="WEL38851.1"/>
    <property type="molecule type" value="Genomic_DNA"/>
</dbReference>
<dbReference type="InterPro" id="IPR050697">
    <property type="entry name" value="Adenylyl/Guanylyl_Cyclase_3/4"/>
</dbReference>
<organism evidence="3 5">
    <name type="scientific">Encephalitozoon hellem</name>
    <name type="common">Microsporidian parasite</name>
    <dbReference type="NCBI Taxonomy" id="27973"/>
    <lineage>
        <taxon>Eukaryota</taxon>
        <taxon>Fungi</taxon>
        <taxon>Fungi incertae sedis</taxon>
        <taxon>Microsporidia</taxon>
        <taxon>Unikaryonidae</taxon>
        <taxon>Encephalitozoon</taxon>
    </lineage>
</organism>
<feature type="transmembrane region" description="Helical" evidence="1">
    <location>
        <begin position="6"/>
        <end position="28"/>
    </location>
</feature>
<evidence type="ECO:0000313" key="5">
    <source>
        <dbReference type="Proteomes" id="UP001059546"/>
    </source>
</evidence>
<keyword evidence="1" id="KW-0472">Membrane</keyword>
<evidence type="ECO:0000313" key="3">
    <source>
        <dbReference type="EMBL" id="UTX43387.1"/>
    </source>
</evidence>
<keyword evidence="1" id="KW-0812">Transmembrane</keyword>
<keyword evidence="1" id="KW-1133">Transmembrane helix</keyword>
<dbReference type="InterPro" id="IPR029787">
    <property type="entry name" value="Nucleotide_cyclase"/>
</dbReference>
<dbReference type="EMBL" id="CP075152">
    <property type="protein sequence ID" value="UTX43387.1"/>
    <property type="molecule type" value="Genomic_DNA"/>
</dbReference>
<proteinExistence type="predicted"/>
<dbReference type="Pfam" id="PF00211">
    <property type="entry name" value="Guanylate_cyc"/>
    <property type="match status" value="1"/>
</dbReference>
<sequence>MLSNSIILMLQLTGYVVKVYIQMAVYIVQMALNPVWVFASVFCGFKVGIIYGMRCMLVPRNEEEEEQRETKKASPSHKGTEALMDNLCYKKYVPQRINKKFLLGKEDLALVITDIVDSTSLWNCSPDAMHRTIKVHDEVARGLCNTFGGLEVMNEGDSFFLIFTDIRNALDFSIGFYREIERISFKFKHTRPKKTGKDKEVGLLPLNIRMAVNKGPIILHCNEFLEIYGDAVTKTLEMLNHSSGKICISQSCLEPESPWNRRKCLFCIHK</sequence>
<name>A0A9Q9F9Q4_ENCHE</name>
<dbReference type="Proteomes" id="UP001059546">
    <property type="component" value="Chromosome VI"/>
</dbReference>
<dbReference type="PANTHER" id="PTHR43081">
    <property type="entry name" value="ADENYLATE CYCLASE, TERMINAL-DIFFERENTIATION SPECIFIC-RELATED"/>
    <property type="match status" value="1"/>
</dbReference>
<evidence type="ECO:0000313" key="4">
    <source>
        <dbReference type="EMBL" id="WEL38851.1"/>
    </source>
</evidence>
<dbReference type="PROSITE" id="PS50125">
    <property type="entry name" value="GUANYLATE_CYCLASE_2"/>
    <property type="match status" value="1"/>
</dbReference>
<gene>
    <name evidence="3" type="ORF">GPU96_06g11360</name>
    <name evidence="4" type="ORF">PFJ87_06g01190</name>
</gene>